<dbReference type="EMBL" id="CP024847">
    <property type="protein sequence ID" value="AUR52932.1"/>
    <property type="molecule type" value="Genomic_DNA"/>
</dbReference>
<organism evidence="2 3">
    <name type="scientific">Aquella oligotrophica</name>
    <dbReference type="NCBI Taxonomy" id="2067065"/>
    <lineage>
        <taxon>Bacteria</taxon>
        <taxon>Pseudomonadati</taxon>
        <taxon>Pseudomonadota</taxon>
        <taxon>Betaproteobacteria</taxon>
        <taxon>Neisseriales</taxon>
        <taxon>Neisseriaceae</taxon>
        <taxon>Aquella</taxon>
    </lineage>
</organism>
<feature type="signal peptide" evidence="1">
    <location>
        <begin position="1"/>
        <end position="19"/>
    </location>
</feature>
<accession>A0A2I7N915</accession>
<feature type="chain" id="PRO_5014387225" description="Porin" evidence="1">
    <location>
        <begin position="20"/>
        <end position="482"/>
    </location>
</feature>
<sequence>MKKLIYSLIMSGISGLAFADGSESAPPVVNNNDKYINPTAYIQNPYGTLTSSGGTQVVSESQMANQNVAEKWFADGTWNVLAGAAAQYTGAGAGFPSYAYGANLFGQTGQVAGFSFGGLLTAVNPFFSSNMNGYNQNLAPFLPANEQVAVSEAFVEYQYSNIVQVDAGLIGINNSPWLSQNYYSNILAPGATYQGILVNIDAGGGWLLTALGFNAAQAVSETGFTGLTFYNKGYDYGGGLIANNTTTGTSNQTIAVGANYLAWNNQYNLRLWGYEFQNYGSLLYADNSIKFQPTENLAFNVAAQGGTNNSNGSAGNPNGTNAMTDAGLGQISSNFVGIQGGMTYKWFSLNVGYNSVWGPQSAYGNGGIVSPYTYGFATDPLYTTPYMAGLVDLGTAGSAYKVSPSFNFLNGNLSIAPAFTSFTTASPQWNGTKEYDLVTTYSIPEIKGLTLFGVYAYQSVPYSTYNTAGSTYVTQIFVSYLY</sequence>
<keyword evidence="3" id="KW-1185">Reference proteome</keyword>
<dbReference type="RefSeq" id="WP_102952219.1">
    <property type="nucleotide sequence ID" value="NZ_CP024847.1"/>
</dbReference>
<dbReference type="AlphaFoldDB" id="A0A2I7N915"/>
<evidence type="ECO:0000313" key="2">
    <source>
        <dbReference type="EMBL" id="AUR52932.1"/>
    </source>
</evidence>
<evidence type="ECO:0008006" key="4">
    <source>
        <dbReference type="Google" id="ProtNLM"/>
    </source>
</evidence>
<proteinExistence type="predicted"/>
<dbReference type="KEGG" id="nba:CUN60_11715"/>
<protein>
    <recommendedName>
        <fullName evidence="4">Porin</fullName>
    </recommendedName>
</protein>
<dbReference type="OrthoDB" id="9146693at2"/>
<dbReference type="InterPro" id="IPR023614">
    <property type="entry name" value="Porin_dom_sf"/>
</dbReference>
<dbReference type="Proteomes" id="UP000236655">
    <property type="component" value="Chromosome"/>
</dbReference>
<keyword evidence="1" id="KW-0732">Signal</keyword>
<dbReference type="Gene3D" id="2.40.160.10">
    <property type="entry name" value="Porin"/>
    <property type="match status" value="1"/>
</dbReference>
<name>A0A2I7N915_9NEIS</name>
<evidence type="ECO:0000313" key="3">
    <source>
        <dbReference type="Proteomes" id="UP000236655"/>
    </source>
</evidence>
<reference evidence="3" key="1">
    <citation type="submission" date="2017-11" db="EMBL/GenBank/DDBJ databases">
        <authorList>
            <person name="Chan K.G."/>
            <person name="Lee L.S."/>
        </authorList>
    </citation>
    <scope>NUCLEOTIDE SEQUENCE [LARGE SCALE GENOMIC DNA]</scope>
    <source>
        <strain evidence="3">DSM 100970</strain>
    </source>
</reference>
<gene>
    <name evidence="2" type="ORF">CUN60_11715</name>
</gene>
<evidence type="ECO:0000256" key="1">
    <source>
        <dbReference type="SAM" id="SignalP"/>
    </source>
</evidence>